<evidence type="ECO:0000313" key="2">
    <source>
        <dbReference type="EMBL" id="RML49578.1"/>
    </source>
</evidence>
<comment type="caution">
    <text evidence="2">The sequence shown here is derived from an EMBL/GenBank/DDBJ whole genome shotgun (WGS) entry which is preliminary data.</text>
</comment>
<gene>
    <name evidence="2" type="ORF">ALQ94_102355</name>
</gene>
<evidence type="ECO:0000313" key="3">
    <source>
        <dbReference type="Proteomes" id="UP000277952"/>
    </source>
</evidence>
<dbReference type="Proteomes" id="UP000277952">
    <property type="component" value="Unassembled WGS sequence"/>
</dbReference>
<evidence type="ECO:0000256" key="1">
    <source>
        <dbReference type="SAM" id="MobiDB-lite"/>
    </source>
</evidence>
<sequence>MSLSRLVQPTRARMAVKKRTVPKPNANFMLTLIFAKPLFIKSPDYAFLSALKELKICFYGQQNRALELSAAQQQNFIKKNQRLGADSGRSQGAERPRQVRQPA</sequence>
<protein>
    <submittedName>
        <fullName evidence="2">Uncharacterized protein</fullName>
    </submittedName>
</protein>
<dbReference type="AlphaFoldDB" id="A0A3M2WG19"/>
<reference evidence="2 3" key="1">
    <citation type="submission" date="2018-08" db="EMBL/GenBank/DDBJ databases">
        <title>Recombination of ecologically and evolutionarily significant loci maintains genetic cohesion in the Pseudomonas syringae species complex.</title>
        <authorList>
            <person name="Dillon M."/>
            <person name="Thakur S."/>
            <person name="Almeida R.N.D."/>
            <person name="Weir B.S."/>
            <person name="Guttman D.S."/>
        </authorList>
    </citation>
    <scope>NUCLEOTIDE SEQUENCE [LARGE SCALE GENOMIC DNA]</scope>
    <source>
        <strain evidence="2 3">19322</strain>
    </source>
</reference>
<organism evidence="2 3">
    <name type="scientific">Pseudomonas amygdali pv. morsprunorum</name>
    <dbReference type="NCBI Taxonomy" id="129138"/>
    <lineage>
        <taxon>Bacteria</taxon>
        <taxon>Pseudomonadati</taxon>
        <taxon>Pseudomonadota</taxon>
        <taxon>Gammaproteobacteria</taxon>
        <taxon>Pseudomonadales</taxon>
        <taxon>Pseudomonadaceae</taxon>
        <taxon>Pseudomonas</taxon>
        <taxon>Pseudomonas amygdali</taxon>
    </lineage>
</organism>
<name>A0A3M2WG19_PSEA0</name>
<proteinExistence type="predicted"/>
<dbReference type="EMBL" id="RBNS01000270">
    <property type="protein sequence ID" value="RML49578.1"/>
    <property type="molecule type" value="Genomic_DNA"/>
</dbReference>
<accession>A0A3M2WG19</accession>
<feature type="region of interest" description="Disordered" evidence="1">
    <location>
        <begin position="79"/>
        <end position="103"/>
    </location>
</feature>